<organism evidence="1 2">
    <name type="scientific">Ficus carica</name>
    <name type="common">Common fig</name>
    <dbReference type="NCBI Taxonomy" id="3494"/>
    <lineage>
        <taxon>Eukaryota</taxon>
        <taxon>Viridiplantae</taxon>
        <taxon>Streptophyta</taxon>
        <taxon>Embryophyta</taxon>
        <taxon>Tracheophyta</taxon>
        <taxon>Spermatophyta</taxon>
        <taxon>Magnoliopsida</taxon>
        <taxon>eudicotyledons</taxon>
        <taxon>Gunneridae</taxon>
        <taxon>Pentapetalae</taxon>
        <taxon>rosids</taxon>
        <taxon>fabids</taxon>
        <taxon>Rosales</taxon>
        <taxon>Moraceae</taxon>
        <taxon>Ficeae</taxon>
        <taxon>Ficus</taxon>
    </lineage>
</organism>
<protein>
    <submittedName>
        <fullName evidence="1">Uncharacterized protein</fullName>
    </submittedName>
</protein>
<dbReference type="AlphaFoldDB" id="A0AA88DJA0"/>
<accession>A0AA88DJA0</accession>
<name>A0AA88DJA0_FICCA</name>
<reference evidence="1" key="1">
    <citation type="submission" date="2023-07" db="EMBL/GenBank/DDBJ databases">
        <title>draft genome sequence of fig (Ficus carica).</title>
        <authorList>
            <person name="Takahashi T."/>
            <person name="Nishimura K."/>
        </authorList>
    </citation>
    <scope>NUCLEOTIDE SEQUENCE</scope>
</reference>
<dbReference type="Proteomes" id="UP001187192">
    <property type="component" value="Unassembled WGS sequence"/>
</dbReference>
<evidence type="ECO:0000313" key="1">
    <source>
        <dbReference type="EMBL" id="GMN49569.1"/>
    </source>
</evidence>
<gene>
    <name evidence="1" type="ORF">TIFTF001_018726</name>
</gene>
<keyword evidence="2" id="KW-1185">Reference proteome</keyword>
<proteinExistence type="predicted"/>
<sequence length="41" mass="4267">MKVSVGEEWEAAEHVVCSSFSVLSDRADITGLVGFGLGLGL</sequence>
<dbReference type="EMBL" id="BTGU01000031">
    <property type="protein sequence ID" value="GMN49569.1"/>
    <property type="molecule type" value="Genomic_DNA"/>
</dbReference>
<comment type="caution">
    <text evidence="1">The sequence shown here is derived from an EMBL/GenBank/DDBJ whole genome shotgun (WGS) entry which is preliminary data.</text>
</comment>
<evidence type="ECO:0000313" key="2">
    <source>
        <dbReference type="Proteomes" id="UP001187192"/>
    </source>
</evidence>